<keyword evidence="2 3" id="KW-0342">GTP-binding</keyword>
<comment type="subcellular location">
    <subcellularLocation>
        <location evidence="3">Cytoplasm</location>
    </subcellularLocation>
</comment>
<keyword evidence="3" id="KW-0963">Cytoplasm</keyword>
<evidence type="ECO:0000256" key="1">
    <source>
        <dbReference type="ARBA" id="ARBA00022741"/>
    </source>
</evidence>
<dbReference type="PANTHER" id="PTHR45782">
    <property type="entry name" value="MITOCHONDRIAL RIBOSOME-ASSOCIATED GTPASE 1"/>
    <property type="match status" value="1"/>
</dbReference>
<comment type="similarity">
    <text evidence="3">Belongs to the TRAFAC class YlqF/YawG GTPase family. MTG1 subfamily.</text>
</comment>
<gene>
    <name evidence="5" type="primary">ylqF</name>
    <name evidence="5" type="ORF">VB739_08390</name>
</gene>
<dbReference type="EMBL" id="JAYGHY010000021">
    <property type="protein sequence ID" value="MEA5442568.1"/>
    <property type="molecule type" value="Genomic_DNA"/>
</dbReference>
<evidence type="ECO:0000256" key="3">
    <source>
        <dbReference type="PIRNR" id="PIRNR006230"/>
    </source>
</evidence>
<protein>
    <recommendedName>
        <fullName evidence="3">Ribosome biogenesis GTPase A</fullName>
    </recommendedName>
</protein>
<name>A0ABU5SVM8_9CYAN</name>
<evidence type="ECO:0000259" key="4">
    <source>
        <dbReference type="Pfam" id="PF01926"/>
    </source>
</evidence>
<dbReference type="Gene3D" id="3.40.50.300">
    <property type="entry name" value="P-loop containing nucleotide triphosphate hydrolases"/>
    <property type="match status" value="1"/>
</dbReference>
<sequence length="303" mass="33139">MPDVGDTVRLSTAAPPIQWYPGHIAKAEKALSANLEKVDLVIEVRDARIPLATGHPRLQRWIRGKQHLLVINRRDMVSPAARLAWDGWFRQRGEVPWWCDAKVGTGVKQLQQAAIRAGEQLNARRAGRGMRPRPVRALMLGFPNVGKSALINRLVRQKVVESARRAGVTRSLRWVRLGQDLDLLDAPGVLPPRLDDQLAGLRLALCDDIGQASYDGEAVALAFLQLLPQLEPVAAAGVAAGLLERRYGVAMPPGDPDPAAWLSASAARHTSGDTARMAQRLLDDFRRSLLGPISLELPVTPHS</sequence>
<dbReference type="InterPro" id="IPR027417">
    <property type="entry name" value="P-loop_NTPase"/>
</dbReference>
<dbReference type="RefSeq" id="WP_323356636.1">
    <property type="nucleotide sequence ID" value="NZ_JAYGHY010000021.1"/>
</dbReference>
<reference evidence="5 6" key="1">
    <citation type="submission" date="2023-12" db="EMBL/GenBank/DDBJ databases">
        <title>Baltic Sea Cyanobacteria.</title>
        <authorList>
            <person name="Delbaje E."/>
            <person name="Fewer D.P."/>
            <person name="Shishido T.K."/>
        </authorList>
    </citation>
    <scope>NUCLEOTIDE SEQUENCE [LARGE SCALE GENOMIC DNA]</scope>
    <source>
        <strain evidence="5 6">UHCC 0281</strain>
    </source>
</reference>
<dbReference type="Gene3D" id="1.10.1580.10">
    <property type="match status" value="1"/>
</dbReference>
<dbReference type="NCBIfam" id="TIGR03596">
    <property type="entry name" value="GTPase_YlqF"/>
    <property type="match status" value="1"/>
</dbReference>
<keyword evidence="6" id="KW-1185">Reference proteome</keyword>
<proteinExistence type="inferred from homology"/>
<evidence type="ECO:0000313" key="6">
    <source>
        <dbReference type="Proteomes" id="UP001302329"/>
    </source>
</evidence>
<keyword evidence="1 3" id="KW-0547">Nucleotide-binding</keyword>
<dbReference type="Pfam" id="PF01926">
    <property type="entry name" value="MMR_HSR1"/>
    <property type="match status" value="1"/>
</dbReference>
<dbReference type="Proteomes" id="UP001302329">
    <property type="component" value="Unassembled WGS sequence"/>
</dbReference>
<dbReference type="InterPro" id="IPR006073">
    <property type="entry name" value="GTP-bd"/>
</dbReference>
<comment type="function">
    <text evidence="3">Required for a late step of 50S ribosomal subunit assembly. Has GTPase activity.</text>
</comment>
<evidence type="ECO:0000256" key="2">
    <source>
        <dbReference type="ARBA" id="ARBA00023134"/>
    </source>
</evidence>
<dbReference type="PIRSF" id="PIRSF006230">
    <property type="entry name" value="MG442"/>
    <property type="match status" value="1"/>
</dbReference>
<comment type="caution">
    <text evidence="5">The sequence shown here is derived from an EMBL/GenBank/DDBJ whole genome shotgun (WGS) entry which is preliminary data.</text>
</comment>
<evidence type="ECO:0000313" key="5">
    <source>
        <dbReference type="EMBL" id="MEA5442568.1"/>
    </source>
</evidence>
<dbReference type="SUPFAM" id="SSF52540">
    <property type="entry name" value="P-loop containing nucleoside triphosphate hydrolases"/>
    <property type="match status" value="1"/>
</dbReference>
<organism evidence="5 6">
    <name type="scientific">Cyanobium gracile UHCC 0281</name>
    <dbReference type="NCBI Taxonomy" id="3110309"/>
    <lineage>
        <taxon>Bacteria</taxon>
        <taxon>Bacillati</taxon>
        <taxon>Cyanobacteriota</taxon>
        <taxon>Cyanophyceae</taxon>
        <taxon>Synechococcales</taxon>
        <taxon>Prochlorococcaceae</taxon>
        <taxon>Cyanobium</taxon>
    </lineage>
</organism>
<accession>A0ABU5SVM8</accession>
<dbReference type="InterPro" id="IPR023179">
    <property type="entry name" value="GTP-bd_ortho_bundle_sf"/>
</dbReference>
<dbReference type="InterPro" id="IPR016478">
    <property type="entry name" value="GTPase_MTG1"/>
</dbReference>
<feature type="domain" description="G" evidence="4">
    <location>
        <begin position="138"/>
        <end position="191"/>
    </location>
</feature>
<dbReference type="CDD" id="cd01856">
    <property type="entry name" value="YlqF"/>
    <property type="match status" value="1"/>
</dbReference>
<dbReference type="PANTHER" id="PTHR45782:SF5">
    <property type="entry name" value="DAR GTPASE 3, CHLOROPLASTIC"/>
    <property type="match status" value="1"/>
</dbReference>
<dbReference type="InterPro" id="IPR019991">
    <property type="entry name" value="GTP-bd_ribosome_bgen"/>
</dbReference>